<evidence type="ECO:0000313" key="1">
    <source>
        <dbReference type="EMBL" id="CAG8652588.1"/>
    </source>
</evidence>
<keyword evidence="2" id="KW-1185">Reference proteome</keyword>
<dbReference type="EMBL" id="CAJVPT010021043">
    <property type="protein sequence ID" value="CAG8652588.1"/>
    <property type="molecule type" value="Genomic_DNA"/>
</dbReference>
<proteinExistence type="predicted"/>
<dbReference type="Proteomes" id="UP000789525">
    <property type="component" value="Unassembled WGS sequence"/>
</dbReference>
<protein>
    <submittedName>
        <fullName evidence="1">13110_t:CDS:1</fullName>
    </submittedName>
</protein>
<accession>A0ACA9NG06</accession>
<name>A0ACA9NG06_9GLOM</name>
<gene>
    <name evidence="1" type="ORF">ACOLOM_LOCUS8297</name>
</gene>
<sequence length="138" mass="14899">MAPLVDSLGHLPESIEPMGSTKSANDADEEVRCYIHITASSSSNSRGCTFLYAWGELSEILGEDVRRAAAKKVAQDLNIVVLAIVLVRECYSVSQERDMVCHPFHGTFSPTSVSPVSTALRTDVGTTSALETRGFHKA</sequence>
<comment type="caution">
    <text evidence="1">The sequence shown here is derived from an EMBL/GenBank/DDBJ whole genome shotgun (WGS) entry which is preliminary data.</text>
</comment>
<reference evidence="1" key="1">
    <citation type="submission" date="2021-06" db="EMBL/GenBank/DDBJ databases">
        <authorList>
            <person name="Kallberg Y."/>
            <person name="Tangrot J."/>
            <person name="Rosling A."/>
        </authorList>
    </citation>
    <scope>NUCLEOTIDE SEQUENCE</scope>
    <source>
        <strain evidence="1">CL356</strain>
    </source>
</reference>
<evidence type="ECO:0000313" key="2">
    <source>
        <dbReference type="Proteomes" id="UP000789525"/>
    </source>
</evidence>
<organism evidence="1 2">
    <name type="scientific">Acaulospora colombiana</name>
    <dbReference type="NCBI Taxonomy" id="27376"/>
    <lineage>
        <taxon>Eukaryota</taxon>
        <taxon>Fungi</taxon>
        <taxon>Fungi incertae sedis</taxon>
        <taxon>Mucoromycota</taxon>
        <taxon>Glomeromycotina</taxon>
        <taxon>Glomeromycetes</taxon>
        <taxon>Diversisporales</taxon>
        <taxon>Acaulosporaceae</taxon>
        <taxon>Acaulospora</taxon>
    </lineage>
</organism>